<dbReference type="Pfam" id="PF18590">
    <property type="entry name" value="IMP2_N"/>
    <property type="match status" value="1"/>
</dbReference>
<proteinExistence type="predicted"/>
<feature type="compositionally biased region" description="Polar residues" evidence="1">
    <location>
        <begin position="32"/>
        <end position="45"/>
    </location>
</feature>
<name>A0ABQ7J634_9APIC</name>
<gene>
    <name evidence="3" type="ORF">IE077_001080</name>
</gene>
<evidence type="ECO:0000313" key="4">
    <source>
        <dbReference type="Proteomes" id="UP000823046"/>
    </source>
</evidence>
<keyword evidence="4" id="KW-1185">Reference proteome</keyword>
<dbReference type="Proteomes" id="UP000823046">
    <property type="component" value="Unassembled WGS sequence"/>
</dbReference>
<evidence type="ECO:0000313" key="3">
    <source>
        <dbReference type="EMBL" id="KAF8819389.1"/>
    </source>
</evidence>
<reference evidence="3 4" key="1">
    <citation type="journal article" date="2020" name="bioRxiv">
        <title>Metabolic contributions of an alphaproteobacterial endosymbiont in the apicomplexan Cardiosporidium cionae.</title>
        <authorList>
            <person name="Hunter E.S."/>
            <person name="Paight C.J."/>
            <person name="Lane C.E."/>
        </authorList>
    </citation>
    <scope>NUCLEOTIDE SEQUENCE [LARGE SCALE GENOMIC DNA]</scope>
    <source>
        <strain evidence="3">ESH_2018</strain>
    </source>
</reference>
<protein>
    <recommendedName>
        <fullName evidence="2">Immune mapped protein 2 N-terminal domain-containing protein</fullName>
    </recommendedName>
</protein>
<evidence type="ECO:0000259" key="2">
    <source>
        <dbReference type="Pfam" id="PF18590"/>
    </source>
</evidence>
<organism evidence="3 4">
    <name type="scientific">Cardiosporidium cionae</name>
    <dbReference type="NCBI Taxonomy" id="476202"/>
    <lineage>
        <taxon>Eukaryota</taxon>
        <taxon>Sar</taxon>
        <taxon>Alveolata</taxon>
        <taxon>Apicomplexa</taxon>
        <taxon>Aconoidasida</taxon>
        <taxon>Nephromycida</taxon>
        <taxon>Cardiosporidium</taxon>
    </lineage>
</organism>
<comment type="caution">
    <text evidence="3">The sequence shown here is derived from an EMBL/GenBank/DDBJ whole genome shotgun (WGS) entry which is preliminary data.</text>
</comment>
<feature type="region of interest" description="Disordered" evidence="1">
    <location>
        <begin position="1"/>
        <end position="45"/>
    </location>
</feature>
<feature type="compositionally biased region" description="Polar residues" evidence="1">
    <location>
        <begin position="1"/>
        <end position="13"/>
    </location>
</feature>
<sequence>MALASSSKLQAVNKSDLFPPQRLEEQAEDVANATSASNKVSIVDQNSTKDTSSIIPLIQLQPTSNAKKQSIEEQEPSVKAQKQSAEESTICQNADVPNQQVDWDSYELKQGCYLIYNPEGSGSLLMQWSTEGIANSNILCYIKPRDNAPIPKFKLQKNQGTSIFMKNLKDMNSPAEIKKRDEVYLDTWCRFLKISCDISGTFIFFWEKGNDFAPGVQLFSLSDNASNSGIVQKLQGSTYYKADNFSKVSVIPCSSAAITSRECTAALFLKQTQERNGKMATFVGHA</sequence>
<evidence type="ECO:0000256" key="1">
    <source>
        <dbReference type="SAM" id="MobiDB-lite"/>
    </source>
</evidence>
<accession>A0ABQ7J634</accession>
<dbReference type="EMBL" id="JADAQX010000781">
    <property type="protein sequence ID" value="KAF8819389.1"/>
    <property type="molecule type" value="Genomic_DNA"/>
</dbReference>
<feature type="domain" description="Immune mapped protein 2 N-terminal" evidence="2">
    <location>
        <begin position="110"/>
        <end position="204"/>
    </location>
</feature>
<feature type="region of interest" description="Disordered" evidence="1">
    <location>
        <begin position="65"/>
        <end position="86"/>
    </location>
</feature>
<dbReference type="InterPro" id="IPR040955">
    <property type="entry name" value="IMP2_N"/>
</dbReference>